<reference evidence="1 2" key="1">
    <citation type="submission" date="2024-02" db="EMBL/GenBank/DDBJ databases">
        <authorList>
            <person name="Chen Y."/>
            <person name="Shah S."/>
            <person name="Dougan E. K."/>
            <person name="Thang M."/>
            <person name="Chan C."/>
        </authorList>
    </citation>
    <scope>NUCLEOTIDE SEQUENCE [LARGE SCALE GENOMIC DNA]</scope>
</reference>
<accession>A0ABP0MFW8</accession>
<dbReference type="EMBL" id="CAXAMN010016780">
    <property type="protein sequence ID" value="CAK9049025.1"/>
    <property type="molecule type" value="Genomic_DNA"/>
</dbReference>
<dbReference type="Proteomes" id="UP001642484">
    <property type="component" value="Unassembled WGS sequence"/>
</dbReference>
<evidence type="ECO:0000313" key="1">
    <source>
        <dbReference type="EMBL" id="CAK9049025.1"/>
    </source>
</evidence>
<gene>
    <name evidence="1" type="ORF">CCMP2556_LOCUS25160</name>
</gene>
<dbReference type="SUPFAM" id="SSF57414">
    <property type="entry name" value="Hairpin loop containing domain-like"/>
    <property type="match status" value="1"/>
</dbReference>
<sequence>MFLTLLAMLLATGYASAPECAFDGRGYTEISVTSPNGGRQLDATSCQKDCIRDGCFFWTFYNNSYMCWLLGESATLMDQPDPKATSGAKLCRSGRVKPGEVINIPTKASHLDEALEAIHKSAEEAFKKLDVDRSALVKPQQLVEAPRRQDQAQHSASAQGLVWSILVMIVSGAIVVGGVSAMWILTQDATREVHLTPEQEADLLAMEMGYGGHWSPKPWPEMEHLGEPRPDSESDTWAKWDDVPPSPRTFDRAPWSSP</sequence>
<dbReference type="Gene3D" id="3.50.4.10">
    <property type="entry name" value="Hepatocyte Growth Factor"/>
    <property type="match status" value="1"/>
</dbReference>
<name>A0ABP0MFW8_9DINO</name>
<protein>
    <submittedName>
        <fullName evidence="1">Uncharacterized protein</fullName>
    </submittedName>
</protein>
<organism evidence="1 2">
    <name type="scientific">Durusdinium trenchii</name>
    <dbReference type="NCBI Taxonomy" id="1381693"/>
    <lineage>
        <taxon>Eukaryota</taxon>
        <taxon>Sar</taxon>
        <taxon>Alveolata</taxon>
        <taxon>Dinophyceae</taxon>
        <taxon>Suessiales</taxon>
        <taxon>Symbiodiniaceae</taxon>
        <taxon>Durusdinium</taxon>
    </lineage>
</organism>
<keyword evidence="2" id="KW-1185">Reference proteome</keyword>
<proteinExistence type="predicted"/>
<evidence type="ECO:0000313" key="2">
    <source>
        <dbReference type="Proteomes" id="UP001642484"/>
    </source>
</evidence>
<comment type="caution">
    <text evidence="1">The sequence shown here is derived from an EMBL/GenBank/DDBJ whole genome shotgun (WGS) entry which is preliminary data.</text>
</comment>